<dbReference type="SUPFAM" id="SSF51735">
    <property type="entry name" value="NAD(P)-binding Rossmann-fold domains"/>
    <property type="match status" value="2"/>
</dbReference>
<dbReference type="Pfam" id="PF02254">
    <property type="entry name" value="TrkA_N"/>
    <property type="match status" value="2"/>
</dbReference>
<protein>
    <submittedName>
        <fullName evidence="5">Trk K+ transport system NAD-binding subunit</fullName>
    </submittedName>
</protein>
<dbReference type="InterPro" id="IPR013099">
    <property type="entry name" value="K_chnl_dom"/>
</dbReference>
<feature type="domain" description="RCK C-terminal" evidence="4">
    <location>
        <begin position="516"/>
        <end position="567"/>
    </location>
</feature>
<feature type="transmembrane region" description="Helical" evidence="2">
    <location>
        <begin position="107"/>
        <end position="131"/>
    </location>
</feature>
<dbReference type="PANTHER" id="PTHR43833:SF11">
    <property type="entry name" value="VOLTAGE-GATED POTASSIUM CHANNEL KCH"/>
    <property type="match status" value="1"/>
</dbReference>
<dbReference type="InterPro" id="IPR006037">
    <property type="entry name" value="RCK_C"/>
</dbReference>
<evidence type="ECO:0000256" key="1">
    <source>
        <dbReference type="ARBA" id="ARBA00004651"/>
    </source>
</evidence>
<dbReference type="PROSITE" id="PS51202">
    <property type="entry name" value="RCK_C"/>
    <property type="match status" value="1"/>
</dbReference>
<comment type="subcellular location">
    <subcellularLocation>
        <location evidence="1">Cell membrane</location>
        <topology evidence="1">Multi-pass membrane protein</topology>
    </subcellularLocation>
</comment>
<dbReference type="InterPro" id="IPR036721">
    <property type="entry name" value="RCK_C_sf"/>
</dbReference>
<dbReference type="RefSeq" id="WP_203759075.1">
    <property type="nucleotide sequence ID" value="NZ_BAABFG010000005.1"/>
</dbReference>
<evidence type="ECO:0000256" key="2">
    <source>
        <dbReference type="SAM" id="Phobius"/>
    </source>
</evidence>
<dbReference type="Gene3D" id="3.40.50.720">
    <property type="entry name" value="NAD(P)-binding Rossmann-like Domain"/>
    <property type="match status" value="2"/>
</dbReference>
<gene>
    <name evidence="5" type="ORF">BJY16_003989</name>
</gene>
<dbReference type="InterPro" id="IPR050721">
    <property type="entry name" value="Trk_Ktr_HKT_K-transport"/>
</dbReference>
<organism evidence="5 6">
    <name type="scientific">Actinoplanes octamycinicus</name>
    <dbReference type="NCBI Taxonomy" id="135948"/>
    <lineage>
        <taxon>Bacteria</taxon>
        <taxon>Bacillati</taxon>
        <taxon>Actinomycetota</taxon>
        <taxon>Actinomycetes</taxon>
        <taxon>Micromonosporales</taxon>
        <taxon>Micromonosporaceae</taxon>
        <taxon>Actinoplanes</taxon>
    </lineage>
</organism>
<name>A0A7W7GY97_9ACTN</name>
<keyword evidence="6" id="KW-1185">Reference proteome</keyword>
<feature type="transmembrane region" description="Helical" evidence="2">
    <location>
        <begin position="47"/>
        <end position="64"/>
    </location>
</feature>
<evidence type="ECO:0000259" key="4">
    <source>
        <dbReference type="PROSITE" id="PS51202"/>
    </source>
</evidence>
<dbReference type="GO" id="GO:0005886">
    <property type="term" value="C:plasma membrane"/>
    <property type="evidence" value="ECO:0007669"/>
    <property type="project" value="UniProtKB-SubCell"/>
</dbReference>
<sequence length="594" mass="65924">MPGPKRWWLPGRDEERPREARRWTRIAVAVQGPPTVFLILRRMRAPLIVLITIFAVSVLGLTLIPGQDDAGQPARMGFFDAFYFMSYTATTIGYGEIPHAFTGGQRLWVTATIYLTVIGWAYAIGSLLTLLQDRAFRQALALQRFTRTVARLREPFLLIAGYGQTGRLLGRELDALGRRLVVIDTDAERVDALDIDAYRSDVPGLAGDARNPQTMEHAGLGHPYCEGVLALTDDDEVNLAVTMTAALVRPELPVIARVVSPAVEHRMAAFGSPTVVNPFDRYGDHLRLALRAPASYQLMTWLESGPGAELPERAQPPRAGRWVLCGYGRFGRELTEDLHAEGLTVTAIDLRAETGDEPWVIAGDGSEPHVMAAADLVGAVGFVAGTENDTTNLSLVAAARHINPDLFVVSRQNRPETAPLFAAMRIDSLLVPAEVVAHEIYAQLSTPLLWRFLREMPALGDEWARTMVDRLQQRCGHRLPWLWRTTLDASEAPALHRWLRDGQATLGDLLRHPDDREQRLDIVPLLIQRDGQATLGPADDEVLQPGDEILLAGHPWDQRALLDTLTIDSASQYVRSGHRVPASWIWRRLTRSGR</sequence>
<dbReference type="PROSITE" id="PS51201">
    <property type="entry name" value="RCK_N"/>
    <property type="match status" value="2"/>
</dbReference>
<evidence type="ECO:0000313" key="5">
    <source>
        <dbReference type="EMBL" id="MBB4740530.1"/>
    </source>
</evidence>
<reference evidence="5 6" key="1">
    <citation type="submission" date="2020-08" db="EMBL/GenBank/DDBJ databases">
        <title>Sequencing the genomes of 1000 actinobacteria strains.</title>
        <authorList>
            <person name="Klenk H.-P."/>
        </authorList>
    </citation>
    <scope>NUCLEOTIDE SEQUENCE [LARGE SCALE GENOMIC DNA]</scope>
    <source>
        <strain evidence="5 6">DSM 45809</strain>
    </source>
</reference>
<dbReference type="Gene3D" id="1.10.287.70">
    <property type="match status" value="1"/>
</dbReference>
<dbReference type="GO" id="GO:0006813">
    <property type="term" value="P:potassium ion transport"/>
    <property type="evidence" value="ECO:0007669"/>
    <property type="project" value="InterPro"/>
</dbReference>
<dbReference type="PANTHER" id="PTHR43833">
    <property type="entry name" value="POTASSIUM CHANNEL PROTEIN 2-RELATED-RELATED"/>
    <property type="match status" value="1"/>
</dbReference>
<keyword evidence="2" id="KW-1133">Transmembrane helix</keyword>
<dbReference type="InterPro" id="IPR036291">
    <property type="entry name" value="NAD(P)-bd_dom_sf"/>
</dbReference>
<keyword evidence="2" id="KW-0472">Membrane</keyword>
<dbReference type="EMBL" id="JACHNB010000001">
    <property type="protein sequence ID" value="MBB4740530.1"/>
    <property type="molecule type" value="Genomic_DNA"/>
</dbReference>
<dbReference type="Proteomes" id="UP000546162">
    <property type="component" value="Unassembled WGS sequence"/>
</dbReference>
<dbReference type="GO" id="GO:0008324">
    <property type="term" value="F:monoatomic cation transmembrane transporter activity"/>
    <property type="evidence" value="ECO:0007669"/>
    <property type="project" value="InterPro"/>
</dbReference>
<comment type="caution">
    <text evidence="5">The sequence shown here is derived from an EMBL/GenBank/DDBJ whole genome shotgun (WGS) entry which is preliminary data.</text>
</comment>
<feature type="transmembrane region" description="Helical" evidence="2">
    <location>
        <begin position="76"/>
        <end position="95"/>
    </location>
</feature>
<dbReference type="AlphaFoldDB" id="A0A7W7GY97"/>
<feature type="domain" description="RCK N-terminal" evidence="3">
    <location>
        <begin position="154"/>
        <end position="277"/>
    </location>
</feature>
<evidence type="ECO:0000313" key="6">
    <source>
        <dbReference type="Proteomes" id="UP000546162"/>
    </source>
</evidence>
<dbReference type="Pfam" id="PF07885">
    <property type="entry name" value="Ion_trans_2"/>
    <property type="match status" value="1"/>
</dbReference>
<dbReference type="SUPFAM" id="SSF81324">
    <property type="entry name" value="Voltage-gated potassium channels"/>
    <property type="match status" value="1"/>
</dbReference>
<feature type="domain" description="RCK N-terminal" evidence="3">
    <location>
        <begin position="319"/>
        <end position="430"/>
    </location>
</feature>
<proteinExistence type="predicted"/>
<accession>A0A7W7GY97</accession>
<evidence type="ECO:0000259" key="3">
    <source>
        <dbReference type="PROSITE" id="PS51201"/>
    </source>
</evidence>
<dbReference type="SUPFAM" id="SSF116726">
    <property type="entry name" value="TrkA C-terminal domain-like"/>
    <property type="match status" value="1"/>
</dbReference>
<keyword evidence="2" id="KW-0812">Transmembrane</keyword>
<dbReference type="InterPro" id="IPR003148">
    <property type="entry name" value="RCK_N"/>
</dbReference>